<reference evidence="2 3" key="1">
    <citation type="submission" date="2017-11" db="EMBL/GenBank/DDBJ databases">
        <authorList>
            <person name="Kracher B."/>
        </authorList>
    </citation>
    <scope>NUCLEOTIDE SEQUENCE [LARGE SCALE GENOMIC DNA]</scope>
    <source>
        <strain evidence="2 3">RACE1</strain>
    </source>
</reference>
<name>A0A383USF3_BLUHO</name>
<protein>
    <recommendedName>
        <fullName evidence="1">Cupin type-1 domain-containing protein</fullName>
    </recommendedName>
</protein>
<dbReference type="SUPFAM" id="SSF51182">
    <property type="entry name" value="RmlC-like cupins"/>
    <property type="match status" value="1"/>
</dbReference>
<dbReference type="EMBL" id="UNSH01000049">
    <property type="protein sequence ID" value="SZF03283.1"/>
    <property type="molecule type" value="Genomic_DNA"/>
</dbReference>
<dbReference type="PANTHER" id="PTHR36440">
    <property type="entry name" value="PUTATIVE (AFU_ORTHOLOGUE AFUA_8G07350)-RELATED"/>
    <property type="match status" value="1"/>
</dbReference>
<dbReference type="Pfam" id="PF00190">
    <property type="entry name" value="Cupin_1"/>
    <property type="match status" value="1"/>
</dbReference>
<dbReference type="Proteomes" id="UP000275772">
    <property type="component" value="Unassembled WGS sequence"/>
</dbReference>
<evidence type="ECO:0000259" key="1">
    <source>
        <dbReference type="Pfam" id="PF00190"/>
    </source>
</evidence>
<gene>
    <name evidence="2" type="ORF">BLGHR1_14075</name>
</gene>
<evidence type="ECO:0000313" key="3">
    <source>
        <dbReference type="Proteomes" id="UP000275772"/>
    </source>
</evidence>
<dbReference type="Gene3D" id="2.60.120.10">
    <property type="entry name" value="Jelly Rolls"/>
    <property type="match status" value="1"/>
</dbReference>
<dbReference type="CDD" id="cd02208">
    <property type="entry name" value="cupin_RmlC-like"/>
    <property type="match status" value="1"/>
</dbReference>
<proteinExistence type="predicted"/>
<dbReference type="InterPro" id="IPR014710">
    <property type="entry name" value="RmlC-like_jellyroll"/>
</dbReference>
<dbReference type="AlphaFoldDB" id="A0A383USF3"/>
<accession>A0A383USF3</accession>
<sequence length="119" mass="13520">MWHRLNDSTFYILEGQLRFFTPSPGPQDNLGVSARTVTSRIVQAGDYIIVPPNAIHNFVNPLDKKVYFLNTFTPANYIDAIRVIAAKTQKAVDEGRFPLDPEEQQEVMRGWATFPPPMI</sequence>
<evidence type="ECO:0000313" key="2">
    <source>
        <dbReference type="EMBL" id="SZF03283.1"/>
    </source>
</evidence>
<dbReference type="PANTHER" id="PTHR36440:SF1">
    <property type="entry name" value="PUTATIVE (AFU_ORTHOLOGUE AFUA_8G07350)-RELATED"/>
    <property type="match status" value="1"/>
</dbReference>
<dbReference type="InterPro" id="IPR011051">
    <property type="entry name" value="RmlC_Cupin_sf"/>
</dbReference>
<dbReference type="VEuPathDB" id="FungiDB:BLGHR1_14075"/>
<dbReference type="InterPro" id="IPR006045">
    <property type="entry name" value="Cupin_1"/>
</dbReference>
<organism evidence="2 3">
    <name type="scientific">Blumeria hordei</name>
    <name type="common">Barley powdery mildew</name>
    <name type="synonym">Blumeria graminis f. sp. hordei</name>
    <dbReference type="NCBI Taxonomy" id="2867405"/>
    <lineage>
        <taxon>Eukaryota</taxon>
        <taxon>Fungi</taxon>
        <taxon>Dikarya</taxon>
        <taxon>Ascomycota</taxon>
        <taxon>Pezizomycotina</taxon>
        <taxon>Leotiomycetes</taxon>
        <taxon>Erysiphales</taxon>
        <taxon>Erysiphaceae</taxon>
        <taxon>Blumeria</taxon>
    </lineage>
</organism>
<feature type="domain" description="Cupin type-1" evidence="1">
    <location>
        <begin position="2"/>
        <end position="103"/>
    </location>
</feature>
<dbReference type="InterPro" id="IPR053146">
    <property type="entry name" value="QDO-like"/>
</dbReference>